<evidence type="ECO:0000313" key="2">
    <source>
        <dbReference type="Proteomes" id="UP000030645"/>
    </source>
</evidence>
<organism evidence="1 2">
    <name type="scientific">Morus notabilis</name>
    <dbReference type="NCBI Taxonomy" id="981085"/>
    <lineage>
        <taxon>Eukaryota</taxon>
        <taxon>Viridiplantae</taxon>
        <taxon>Streptophyta</taxon>
        <taxon>Embryophyta</taxon>
        <taxon>Tracheophyta</taxon>
        <taxon>Spermatophyta</taxon>
        <taxon>Magnoliopsida</taxon>
        <taxon>eudicotyledons</taxon>
        <taxon>Gunneridae</taxon>
        <taxon>Pentapetalae</taxon>
        <taxon>rosids</taxon>
        <taxon>fabids</taxon>
        <taxon>Rosales</taxon>
        <taxon>Moraceae</taxon>
        <taxon>Moreae</taxon>
        <taxon>Morus</taxon>
    </lineage>
</organism>
<gene>
    <name evidence="1" type="ORF">L484_020443</name>
</gene>
<protein>
    <submittedName>
        <fullName evidence="1">Uncharacterized protein</fullName>
    </submittedName>
</protein>
<evidence type="ECO:0000313" key="1">
    <source>
        <dbReference type="EMBL" id="EXC34674.1"/>
    </source>
</evidence>
<keyword evidence="2" id="KW-1185">Reference proteome</keyword>
<dbReference type="EMBL" id="KE346351">
    <property type="protein sequence ID" value="EXC34674.1"/>
    <property type="molecule type" value="Genomic_DNA"/>
</dbReference>
<proteinExistence type="predicted"/>
<reference evidence="2" key="1">
    <citation type="submission" date="2013-01" db="EMBL/GenBank/DDBJ databases">
        <title>Draft Genome Sequence of a Mulberry Tree, Morus notabilis C.K. Schneid.</title>
        <authorList>
            <person name="He N."/>
            <person name="Zhao S."/>
        </authorList>
    </citation>
    <scope>NUCLEOTIDE SEQUENCE</scope>
</reference>
<accession>W9SJC6</accession>
<sequence>MLYCSFAWPPPQCFAVKDKARAKTVISWKIPQNYKISAYKSSCTSTTVPTRGGGQRQLLCHFRK</sequence>
<name>W9SJC6_9ROSA</name>
<dbReference type="AlphaFoldDB" id="W9SJC6"/>
<dbReference type="Proteomes" id="UP000030645">
    <property type="component" value="Unassembled WGS sequence"/>
</dbReference>